<keyword evidence="3" id="KW-0540">Nuclease</keyword>
<accession>A0AA85ELS6</accession>
<keyword evidence="6" id="KW-0695">RNA-directed DNA polymerase</keyword>
<evidence type="ECO:0000256" key="5">
    <source>
        <dbReference type="ARBA" id="ARBA00022801"/>
    </source>
</evidence>
<evidence type="ECO:0000313" key="9">
    <source>
        <dbReference type="WBParaSite" id="SRDH1_140.1"/>
    </source>
</evidence>
<keyword evidence="4" id="KW-0255">Endonuclease</keyword>
<dbReference type="InterPro" id="IPR043502">
    <property type="entry name" value="DNA/RNA_pol_sf"/>
</dbReference>
<dbReference type="PANTHER" id="PTHR37984">
    <property type="entry name" value="PROTEIN CBG26694"/>
    <property type="match status" value="1"/>
</dbReference>
<evidence type="ECO:0000256" key="1">
    <source>
        <dbReference type="ARBA" id="ARBA00022679"/>
    </source>
</evidence>
<keyword evidence="8" id="KW-1185">Reference proteome</keyword>
<dbReference type="PANTHER" id="PTHR37984:SF5">
    <property type="entry name" value="PROTEIN NYNRIN-LIKE"/>
    <property type="match status" value="1"/>
</dbReference>
<proteinExistence type="predicted"/>
<dbReference type="AlphaFoldDB" id="A0AA85ELS6"/>
<evidence type="ECO:0000256" key="3">
    <source>
        <dbReference type="ARBA" id="ARBA00022722"/>
    </source>
</evidence>
<evidence type="ECO:0000313" key="8">
    <source>
        <dbReference type="Proteomes" id="UP000050792"/>
    </source>
</evidence>
<dbReference type="InterPro" id="IPR041373">
    <property type="entry name" value="RT_RNaseH"/>
</dbReference>
<evidence type="ECO:0000256" key="2">
    <source>
        <dbReference type="ARBA" id="ARBA00022695"/>
    </source>
</evidence>
<organism evidence="8 9">
    <name type="scientific">Schistosoma rodhaini</name>
    <dbReference type="NCBI Taxonomy" id="6188"/>
    <lineage>
        <taxon>Eukaryota</taxon>
        <taxon>Metazoa</taxon>
        <taxon>Spiralia</taxon>
        <taxon>Lophotrochozoa</taxon>
        <taxon>Platyhelminthes</taxon>
        <taxon>Trematoda</taxon>
        <taxon>Digenea</taxon>
        <taxon>Strigeidida</taxon>
        <taxon>Schistosomatoidea</taxon>
        <taxon>Schistosomatidae</taxon>
        <taxon>Schistosoma</taxon>
    </lineage>
</organism>
<feature type="domain" description="Reverse transcriptase RNase H-like" evidence="7">
    <location>
        <begin position="1"/>
        <end position="54"/>
    </location>
</feature>
<dbReference type="GO" id="GO:0004519">
    <property type="term" value="F:endonuclease activity"/>
    <property type="evidence" value="ECO:0007669"/>
    <property type="project" value="UniProtKB-KW"/>
</dbReference>
<reference evidence="9" key="2">
    <citation type="submission" date="2023-11" db="UniProtKB">
        <authorList>
            <consortium name="WormBaseParasite"/>
        </authorList>
    </citation>
    <scope>IDENTIFICATION</scope>
</reference>
<evidence type="ECO:0000256" key="6">
    <source>
        <dbReference type="ARBA" id="ARBA00022918"/>
    </source>
</evidence>
<keyword evidence="2" id="KW-0548">Nucleotidyltransferase</keyword>
<evidence type="ECO:0000256" key="4">
    <source>
        <dbReference type="ARBA" id="ARBA00022759"/>
    </source>
</evidence>
<dbReference type="InterPro" id="IPR050951">
    <property type="entry name" value="Retrovirus_Pol_polyprotein"/>
</dbReference>
<dbReference type="Proteomes" id="UP000050792">
    <property type="component" value="Unassembled WGS sequence"/>
</dbReference>
<name>A0AA85ELS6_9TREM</name>
<reference evidence="8" key="1">
    <citation type="submission" date="2022-06" db="EMBL/GenBank/DDBJ databases">
        <authorList>
            <person name="Berger JAMES D."/>
            <person name="Berger JAMES D."/>
        </authorList>
    </citation>
    <scope>NUCLEOTIDE SEQUENCE [LARGE SCALE GENOMIC DNA]</scope>
</reference>
<dbReference type="Pfam" id="PF17917">
    <property type="entry name" value="RT_RNaseH"/>
    <property type="match status" value="1"/>
</dbReference>
<keyword evidence="1" id="KW-0808">Transferase</keyword>
<sequence length="157" mass="17613">MIAVYCAIKHFRHTVEVRDFILFTDHMPLTYALHTNSDCHSPRKCRHLDYISQFKRDLLHVKGESNYVADALSRIQVKAVTLPVFDLPPMTVAQVNDPSCTGAQHSTPLQCREVPLATSSATILCDISNGLSRSIIPFACRRLVFDALHTPSHPCLE</sequence>
<dbReference type="GO" id="GO:0016787">
    <property type="term" value="F:hydrolase activity"/>
    <property type="evidence" value="ECO:0007669"/>
    <property type="project" value="UniProtKB-KW"/>
</dbReference>
<protein>
    <submittedName>
        <fullName evidence="9">Reverse transcriptase/retrotransposon-derived protein RNase H-like domain-containing protein</fullName>
    </submittedName>
</protein>
<dbReference type="WBParaSite" id="SRDH1_140.1">
    <property type="protein sequence ID" value="SRDH1_140.1"/>
    <property type="gene ID" value="SRDH1_140"/>
</dbReference>
<evidence type="ECO:0000259" key="7">
    <source>
        <dbReference type="Pfam" id="PF17917"/>
    </source>
</evidence>
<dbReference type="SUPFAM" id="SSF56672">
    <property type="entry name" value="DNA/RNA polymerases"/>
    <property type="match status" value="1"/>
</dbReference>
<keyword evidence="5" id="KW-0378">Hydrolase</keyword>
<dbReference type="GO" id="GO:0003964">
    <property type="term" value="F:RNA-directed DNA polymerase activity"/>
    <property type="evidence" value="ECO:0007669"/>
    <property type="project" value="UniProtKB-KW"/>
</dbReference>